<evidence type="ECO:0000256" key="5">
    <source>
        <dbReference type="ARBA" id="ARBA00023136"/>
    </source>
</evidence>
<dbReference type="InterPro" id="IPR036772">
    <property type="entry name" value="SRCR-like_dom_sf"/>
</dbReference>
<dbReference type="Gene3D" id="3.10.250.10">
    <property type="entry name" value="SRCR-like domain"/>
    <property type="match status" value="1"/>
</dbReference>
<evidence type="ECO:0000256" key="1">
    <source>
        <dbReference type="ARBA" id="ARBA00004606"/>
    </source>
</evidence>
<feature type="non-terminal residue" evidence="13">
    <location>
        <position position="487"/>
    </location>
</feature>
<dbReference type="GO" id="GO:0016020">
    <property type="term" value="C:membrane"/>
    <property type="evidence" value="ECO:0007669"/>
    <property type="project" value="UniProtKB-SubCell"/>
</dbReference>
<evidence type="ECO:0000256" key="3">
    <source>
        <dbReference type="ARBA" id="ARBA00022968"/>
    </source>
</evidence>
<dbReference type="EMBL" id="WBNA01000141">
    <property type="protein sequence ID" value="NXD12198.1"/>
    <property type="molecule type" value="Genomic_DNA"/>
</dbReference>
<evidence type="ECO:0000256" key="9">
    <source>
        <dbReference type="SAM" id="Coils"/>
    </source>
</evidence>
<feature type="region of interest" description="Disordered" evidence="10">
    <location>
        <begin position="302"/>
        <end position="415"/>
    </location>
</feature>
<feature type="transmembrane region" description="Helical" evidence="11">
    <location>
        <begin position="60"/>
        <end position="81"/>
    </location>
</feature>
<feature type="compositionally biased region" description="Low complexity" evidence="10">
    <location>
        <begin position="322"/>
        <end position="334"/>
    </location>
</feature>
<evidence type="ECO:0000256" key="7">
    <source>
        <dbReference type="ARBA" id="ARBA00023170"/>
    </source>
</evidence>
<feature type="compositionally biased region" description="Basic and acidic residues" evidence="10">
    <location>
        <begin position="364"/>
        <end position="383"/>
    </location>
</feature>
<dbReference type="SUPFAM" id="SSF56487">
    <property type="entry name" value="SRCR-like"/>
    <property type="match status" value="1"/>
</dbReference>
<comment type="subcellular location">
    <subcellularLocation>
        <location evidence="1">Membrane</location>
        <topology evidence="1">Single-pass type II membrane protein</topology>
    </subcellularLocation>
</comment>
<keyword evidence="5 11" id="KW-0472">Membrane</keyword>
<keyword evidence="3" id="KW-0735">Signal-anchor</keyword>
<dbReference type="PANTHER" id="PTHR24637">
    <property type="entry name" value="COLLAGEN"/>
    <property type="match status" value="1"/>
</dbReference>
<keyword evidence="4 11" id="KW-1133">Transmembrane helix</keyword>
<feature type="disulfide bond" evidence="8">
    <location>
        <begin position="454"/>
        <end position="464"/>
    </location>
</feature>
<dbReference type="InterPro" id="IPR001190">
    <property type="entry name" value="SRCR"/>
</dbReference>
<evidence type="ECO:0000259" key="12">
    <source>
        <dbReference type="PROSITE" id="PS50287"/>
    </source>
</evidence>
<dbReference type="Proteomes" id="UP000661971">
    <property type="component" value="Unassembled WGS sequence"/>
</dbReference>
<reference evidence="14" key="1">
    <citation type="submission" date="2023-07" db="EMBL/GenBank/DDBJ databases">
        <title>Bird 10,000 Genomes (B10K) Project - Family phase.</title>
        <authorList>
            <person name="Zhang G."/>
        </authorList>
    </citation>
    <scope>NUCLEOTIDE SEQUENCE [LARGE SCALE GENOMIC DNA]</scope>
</reference>
<evidence type="ECO:0000256" key="8">
    <source>
        <dbReference type="PROSITE-ProRule" id="PRU00196"/>
    </source>
</evidence>
<keyword evidence="9" id="KW-0175">Coiled coil</keyword>
<proteinExistence type="predicted"/>
<keyword evidence="14" id="KW-1185">Reference proteome</keyword>
<feature type="domain" description="SRCR" evidence="12">
    <location>
        <begin position="440"/>
        <end position="485"/>
    </location>
</feature>
<evidence type="ECO:0000313" key="13">
    <source>
        <dbReference type="EMBL" id="NXD12198.1"/>
    </source>
</evidence>
<gene>
    <name evidence="13" type="primary">Scara5</name>
    <name evidence="13" type="ORF">NOTNIG_R13214</name>
</gene>
<evidence type="ECO:0000256" key="11">
    <source>
        <dbReference type="SAM" id="Phobius"/>
    </source>
</evidence>
<evidence type="ECO:0000256" key="6">
    <source>
        <dbReference type="ARBA" id="ARBA00023157"/>
    </source>
</evidence>
<feature type="coiled-coil region" evidence="9">
    <location>
        <begin position="199"/>
        <end position="265"/>
    </location>
</feature>
<dbReference type="Pfam" id="PF01391">
    <property type="entry name" value="Collagen"/>
    <property type="match status" value="1"/>
</dbReference>
<comment type="caution">
    <text evidence="8">Lacks conserved residue(s) required for the propagation of feature annotation.</text>
</comment>
<comment type="caution">
    <text evidence="13">The sequence shown here is derived from an EMBL/GenBank/DDBJ whole genome shotgun (WGS) entry which is preliminary data.</text>
</comment>
<dbReference type="InterPro" id="IPR008160">
    <property type="entry name" value="Collagen"/>
</dbReference>
<sequence length="487" mass="53071">MDTKAMYLHTFGERESGSVFEEPFEGRSLSKLNLCEDAPGRRMTAAGRCGRLGSLAALKYAVLGLYLLVFLILVGVFILAVSRPQTSPEDLKALMGNVNRLNESFRDMQLKLLHLPLKGDVLDHIWRLQDLLQNHSDSLFLMTGSLQKLEGLLWSLQTQASQTDKAVSSLWDSLAQQGDTAQQEMYKLSVEGNSSRLLLQHHEHLLAHLSSRVESLSDQVTAASGAVDAVNRTFSYDVNIHRTRIQDLQALLSNATEDARQMRLIHIAMEEQLKHELAILNNVTEDLRLKDWEHSVALKNISVIRGPPGPKGDQGNEGMEGEPGLPGLPGLRGLPGERGPPGPRGLKGDRGDLGPPGPAGLRGFRGERGPKGEKGDRGDDTGEQRWGTRTGHPALPWEPGDAPSSASSSARHHWPPPLPNGCFPANPFTKAHPGLTALFFSPGTGRIWMDDVSCKGTEESLLHCSFSSWGKTNCGHAEDASVKCLAP</sequence>
<keyword evidence="7" id="KW-0675">Receptor</keyword>
<dbReference type="PROSITE" id="PS50287">
    <property type="entry name" value="SRCR_2"/>
    <property type="match status" value="1"/>
</dbReference>
<evidence type="ECO:0000313" key="14">
    <source>
        <dbReference type="Proteomes" id="UP000661971"/>
    </source>
</evidence>
<accession>A0A851T853</accession>
<dbReference type="AlphaFoldDB" id="A0A851T853"/>
<keyword evidence="6 8" id="KW-1015">Disulfide bond</keyword>
<feature type="non-terminal residue" evidence="13">
    <location>
        <position position="1"/>
    </location>
</feature>
<evidence type="ECO:0000256" key="10">
    <source>
        <dbReference type="SAM" id="MobiDB-lite"/>
    </source>
</evidence>
<organism evidence="13 14">
    <name type="scientific">Nothocercus nigrocapillus</name>
    <dbReference type="NCBI Taxonomy" id="1977171"/>
    <lineage>
        <taxon>Eukaryota</taxon>
        <taxon>Metazoa</taxon>
        <taxon>Chordata</taxon>
        <taxon>Craniata</taxon>
        <taxon>Vertebrata</taxon>
        <taxon>Euteleostomi</taxon>
        <taxon>Archelosauria</taxon>
        <taxon>Archosauria</taxon>
        <taxon>Dinosauria</taxon>
        <taxon>Saurischia</taxon>
        <taxon>Theropoda</taxon>
        <taxon>Coelurosauria</taxon>
        <taxon>Aves</taxon>
        <taxon>Palaeognathae</taxon>
        <taxon>Tinamiformes</taxon>
        <taxon>Tinamidae</taxon>
        <taxon>Nothocercus</taxon>
    </lineage>
</organism>
<name>A0A851T853_9AVES</name>
<protein>
    <submittedName>
        <fullName evidence="13">SCAR5 protein</fullName>
    </submittedName>
</protein>
<evidence type="ECO:0000256" key="4">
    <source>
        <dbReference type="ARBA" id="ARBA00022989"/>
    </source>
</evidence>
<keyword evidence="2 11" id="KW-0812">Transmembrane</keyword>
<dbReference type="SMART" id="SM00202">
    <property type="entry name" value="SR"/>
    <property type="match status" value="1"/>
</dbReference>
<dbReference type="Pfam" id="PF00530">
    <property type="entry name" value="SRCR"/>
    <property type="match status" value="1"/>
</dbReference>
<evidence type="ECO:0000256" key="2">
    <source>
        <dbReference type="ARBA" id="ARBA00022692"/>
    </source>
</evidence>